<organism evidence="1">
    <name type="scientific">freshwater sediment metagenome</name>
    <dbReference type="NCBI Taxonomy" id="556182"/>
    <lineage>
        <taxon>unclassified sequences</taxon>
        <taxon>metagenomes</taxon>
        <taxon>ecological metagenomes</taxon>
    </lineage>
</organism>
<proteinExistence type="predicted"/>
<protein>
    <submittedName>
        <fullName evidence="1">Uncharacterized protein</fullName>
    </submittedName>
</protein>
<reference evidence="1" key="1">
    <citation type="submission" date="2023-07" db="EMBL/GenBank/DDBJ databases">
        <authorList>
            <person name="Pelsma A.J. K."/>
        </authorList>
    </citation>
    <scope>NUCLEOTIDE SEQUENCE</scope>
</reference>
<gene>
    <name evidence="1" type="ORF">AMST5_03136</name>
</gene>
<name>A0AA48M1E2_9ZZZZ</name>
<sequence>MQQRHGFNCVLRLLSLLLALAAATAQSVAQDFANGLVDAVTVEIVNHRTQPIYVAFSARTSLPAQAVWTPSCLRFNNETRIGPGGACRASVPTSVGPSRICASEYPTTQGKSPNCYDAQRTNQTIVETNFVPALGCERGDKGCVWYNVNVTPVDCTDCEWKTNNCNTASGPAYNLPVNLSCPGEASFTCQGPVASIGPHNTRYPAACGAPWLNPNCIGGLNPTCLQAYFYPMSALGACKYPPSLPQPIAKCPMGKTLTINFLDGP</sequence>
<evidence type="ECO:0000313" key="1">
    <source>
        <dbReference type="EMBL" id="CAJ0880239.1"/>
    </source>
</evidence>
<dbReference type="EMBL" id="OY288114">
    <property type="protein sequence ID" value="CAJ0880239.1"/>
    <property type="molecule type" value="Genomic_DNA"/>
</dbReference>
<accession>A0AA48M1E2</accession>
<dbReference type="AlphaFoldDB" id="A0AA48M1E2"/>